<dbReference type="OrthoDB" id="10372368at2759"/>
<sequence length="55" mass="6385">MTFSVNSMQLKSDSRGSYLDSGIYHDYTIFDQVSVKIYTYTPSKVSNWAFRFSKS</sequence>
<accession>A0A2P5CDF0</accession>
<name>A0A2P5CDF0_PARAD</name>
<dbReference type="Proteomes" id="UP000237105">
    <property type="component" value="Unassembled WGS sequence"/>
</dbReference>
<gene>
    <name evidence="1" type="ORF">PanWU01x14_162120</name>
</gene>
<dbReference type="EMBL" id="JXTB01000143">
    <property type="protein sequence ID" value="PON59093.1"/>
    <property type="molecule type" value="Genomic_DNA"/>
</dbReference>
<organism evidence="1 2">
    <name type="scientific">Parasponia andersonii</name>
    <name type="common">Sponia andersonii</name>
    <dbReference type="NCBI Taxonomy" id="3476"/>
    <lineage>
        <taxon>Eukaryota</taxon>
        <taxon>Viridiplantae</taxon>
        <taxon>Streptophyta</taxon>
        <taxon>Embryophyta</taxon>
        <taxon>Tracheophyta</taxon>
        <taxon>Spermatophyta</taxon>
        <taxon>Magnoliopsida</taxon>
        <taxon>eudicotyledons</taxon>
        <taxon>Gunneridae</taxon>
        <taxon>Pentapetalae</taxon>
        <taxon>rosids</taxon>
        <taxon>fabids</taxon>
        <taxon>Rosales</taxon>
        <taxon>Cannabaceae</taxon>
        <taxon>Parasponia</taxon>
    </lineage>
</organism>
<evidence type="ECO:0000313" key="2">
    <source>
        <dbReference type="Proteomes" id="UP000237105"/>
    </source>
</evidence>
<keyword evidence="2" id="KW-1185">Reference proteome</keyword>
<dbReference type="AlphaFoldDB" id="A0A2P5CDF0"/>
<proteinExistence type="predicted"/>
<evidence type="ECO:0000313" key="1">
    <source>
        <dbReference type="EMBL" id="PON59093.1"/>
    </source>
</evidence>
<reference evidence="2" key="1">
    <citation type="submission" date="2016-06" db="EMBL/GenBank/DDBJ databases">
        <title>Parallel loss of symbiosis genes in relatives of nitrogen-fixing non-legume Parasponia.</title>
        <authorList>
            <person name="Van Velzen R."/>
            <person name="Holmer R."/>
            <person name="Bu F."/>
            <person name="Rutten L."/>
            <person name="Van Zeijl A."/>
            <person name="Liu W."/>
            <person name="Santuari L."/>
            <person name="Cao Q."/>
            <person name="Sharma T."/>
            <person name="Shen D."/>
            <person name="Roswanjaya Y."/>
            <person name="Wardhani T."/>
            <person name="Kalhor M.S."/>
            <person name="Jansen J."/>
            <person name="Van den Hoogen J."/>
            <person name="Gungor B."/>
            <person name="Hartog M."/>
            <person name="Hontelez J."/>
            <person name="Verver J."/>
            <person name="Yang W.-C."/>
            <person name="Schijlen E."/>
            <person name="Repin R."/>
            <person name="Schilthuizen M."/>
            <person name="Schranz E."/>
            <person name="Heidstra R."/>
            <person name="Miyata K."/>
            <person name="Fedorova E."/>
            <person name="Kohlen W."/>
            <person name="Bisseling T."/>
            <person name="Smit S."/>
            <person name="Geurts R."/>
        </authorList>
    </citation>
    <scope>NUCLEOTIDE SEQUENCE [LARGE SCALE GENOMIC DNA]</scope>
    <source>
        <strain evidence="2">cv. WU1-14</strain>
    </source>
</reference>
<protein>
    <submittedName>
        <fullName evidence="1">Uncharacterized protein</fullName>
    </submittedName>
</protein>
<comment type="caution">
    <text evidence="1">The sequence shown here is derived from an EMBL/GenBank/DDBJ whole genome shotgun (WGS) entry which is preliminary data.</text>
</comment>